<dbReference type="PANTHER" id="PTHR37461">
    <property type="entry name" value="ANTI-SIGMA-K FACTOR RSKA"/>
    <property type="match status" value="1"/>
</dbReference>
<evidence type="ECO:0000256" key="1">
    <source>
        <dbReference type="SAM" id="Phobius"/>
    </source>
</evidence>
<evidence type="ECO:0000313" key="3">
    <source>
        <dbReference type="EMBL" id="GEP03990.1"/>
    </source>
</evidence>
<dbReference type="Proteomes" id="UP001156856">
    <property type="component" value="Unassembled WGS sequence"/>
</dbReference>
<dbReference type="GO" id="GO:0006417">
    <property type="term" value="P:regulation of translation"/>
    <property type="evidence" value="ECO:0007669"/>
    <property type="project" value="TreeGrafter"/>
</dbReference>
<accession>A0A512J200</accession>
<proteinExistence type="predicted"/>
<dbReference type="Proteomes" id="UP000321960">
    <property type="component" value="Unassembled WGS sequence"/>
</dbReference>
<keyword evidence="1" id="KW-1133">Transmembrane helix</keyword>
<gene>
    <name evidence="4" type="ORF">GCM10007888_24030</name>
    <name evidence="3" type="ORF">MOX02_20280</name>
</gene>
<evidence type="ECO:0000313" key="4">
    <source>
        <dbReference type="EMBL" id="GLS64022.1"/>
    </source>
</evidence>
<sequence>MSAGPEPAGDAAGEYVLGTLGGAERAAFERALAREPALAAAVRDWERRLAPLGLLAAEVRPGPEVWERIARALPGGAAANDNPDGPLVRRLRFWQGTAAAATVLAAGLAAFLLTPRPERREGARYLAVVTSGGAAPALVVSIDTATGETAVRPVAAEAPAGHSLQLWYVGTDATPRPLGLVGTGAARVSLPEAARAGAGAGEGVLAVSVEPPGGSPTGLPTGPVLYTGKLIRQ</sequence>
<keyword evidence="1" id="KW-0812">Transmembrane</keyword>
<reference evidence="4" key="1">
    <citation type="journal article" date="2014" name="Int. J. Syst. Evol. Microbiol.">
        <title>Complete genome of a new Firmicutes species belonging to the dominant human colonic microbiota ('Ruminococcus bicirculans') reveals two chromosomes and a selective capacity to utilize plant glucans.</title>
        <authorList>
            <consortium name="NISC Comparative Sequencing Program"/>
            <person name="Wegmann U."/>
            <person name="Louis P."/>
            <person name="Goesmann A."/>
            <person name="Henrissat B."/>
            <person name="Duncan S.H."/>
            <person name="Flint H.J."/>
        </authorList>
    </citation>
    <scope>NUCLEOTIDE SEQUENCE</scope>
    <source>
        <strain evidence="4">NBRC 107715</strain>
    </source>
</reference>
<feature type="transmembrane region" description="Helical" evidence="1">
    <location>
        <begin position="93"/>
        <end position="114"/>
    </location>
</feature>
<dbReference type="InterPro" id="IPR051474">
    <property type="entry name" value="Anti-sigma-K/W_factor"/>
</dbReference>
<keyword evidence="1" id="KW-0472">Membrane</keyword>
<keyword evidence="6" id="KW-1185">Reference proteome</keyword>
<dbReference type="OrthoDB" id="9816387at2"/>
<reference evidence="6" key="2">
    <citation type="journal article" date="2019" name="Int. J. Syst. Evol. Microbiol.">
        <title>The Global Catalogue of Microorganisms (GCM) 10K type strain sequencing project: providing services to taxonomists for standard genome sequencing and annotation.</title>
        <authorList>
            <consortium name="The Broad Institute Genomics Platform"/>
            <consortium name="The Broad Institute Genome Sequencing Center for Infectious Disease"/>
            <person name="Wu L."/>
            <person name="Ma J."/>
        </authorList>
    </citation>
    <scope>NUCLEOTIDE SEQUENCE [LARGE SCALE GENOMIC DNA]</scope>
    <source>
        <strain evidence="6">NBRC 107715</strain>
    </source>
</reference>
<keyword evidence="3" id="KW-0804">Transcription</keyword>
<feature type="domain" description="Anti-sigma K factor RskA C-terminal" evidence="2">
    <location>
        <begin position="97"/>
        <end position="224"/>
    </location>
</feature>
<dbReference type="GO" id="GO:0016989">
    <property type="term" value="F:sigma factor antagonist activity"/>
    <property type="evidence" value="ECO:0007669"/>
    <property type="project" value="TreeGrafter"/>
</dbReference>
<dbReference type="RefSeq" id="WP_147025651.1">
    <property type="nucleotide sequence ID" value="NZ_BJZU01000033.1"/>
</dbReference>
<dbReference type="EMBL" id="BSPK01000033">
    <property type="protein sequence ID" value="GLS64022.1"/>
    <property type="molecule type" value="Genomic_DNA"/>
</dbReference>
<dbReference type="EMBL" id="BJZU01000033">
    <property type="protein sequence ID" value="GEP03990.1"/>
    <property type="molecule type" value="Genomic_DNA"/>
</dbReference>
<dbReference type="GO" id="GO:0005886">
    <property type="term" value="C:plasma membrane"/>
    <property type="evidence" value="ECO:0007669"/>
    <property type="project" value="InterPro"/>
</dbReference>
<evidence type="ECO:0000259" key="2">
    <source>
        <dbReference type="Pfam" id="PF10099"/>
    </source>
</evidence>
<reference evidence="3 5" key="3">
    <citation type="submission" date="2019-07" db="EMBL/GenBank/DDBJ databases">
        <title>Whole genome shotgun sequence of Methylobacterium oxalidis NBRC 107715.</title>
        <authorList>
            <person name="Hosoyama A."/>
            <person name="Uohara A."/>
            <person name="Ohji S."/>
            <person name="Ichikawa N."/>
        </authorList>
    </citation>
    <scope>NUCLEOTIDE SEQUENCE [LARGE SCALE GENOMIC DNA]</scope>
    <source>
        <strain evidence="3 5">NBRC 107715</strain>
    </source>
</reference>
<reference evidence="4" key="4">
    <citation type="submission" date="2023-01" db="EMBL/GenBank/DDBJ databases">
        <title>Draft genome sequence of Methylobacterium oxalidis strain NBRC 107715.</title>
        <authorList>
            <person name="Sun Q."/>
            <person name="Mori K."/>
        </authorList>
    </citation>
    <scope>NUCLEOTIDE SEQUENCE</scope>
    <source>
        <strain evidence="4">NBRC 107715</strain>
    </source>
</reference>
<comment type="caution">
    <text evidence="3">The sequence shown here is derived from an EMBL/GenBank/DDBJ whole genome shotgun (WGS) entry which is preliminary data.</text>
</comment>
<dbReference type="Pfam" id="PF10099">
    <property type="entry name" value="RskA_C"/>
    <property type="match status" value="1"/>
</dbReference>
<dbReference type="AlphaFoldDB" id="A0A512J200"/>
<organism evidence="3 5">
    <name type="scientific">Methylobacterium oxalidis</name>
    <dbReference type="NCBI Taxonomy" id="944322"/>
    <lineage>
        <taxon>Bacteria</taxon>
        <taxon>Pseudomonadati</taxon>
        <taxon>Pseudomonadota</taxon>
        <taxon>Alphaproteobacteria</taxon>
        <taxon>Hyphomicrobiales</taxon>
        <taxon>Methylobacteriaceae</taxon>
        <taxon>Methylobacterium</taxon>
    </lineage>
</organism>
<protein>
    <submittedName>
        <fullName evidence="3">DNA-directed RNA polymerase sigma-70 factor</fullName>
    </submittedName>
</protein>
<evidence type="ECO:0000313" key="5">
    <source>
        <dbReference type="Proteomes" id="UP000321960"/>
    </source>
</evidence>
<dbReference type="InterPro" id="IPR018764">
    <property type="entry name" value="RskA_C"/>
</dbReference>
<name>A0A512J200_9HYPH</name>
<evidence type="ECO:0000313" key="6">
    <source>
        <dbReference type="Proteomes" id="UP001156856"/>
    </source>
</evidence>
<dbReference type="PANTHER" id="PTHR37461:SF1">
    <property type="entry name" value="ANTI-SIGMA-K FACTOR RSKA"/>
    <property type="match status" value="1"/>
</dbReference>
<dbReference type="GO" id="GO:0000428">
    <property type="term" value="C:DNA-directed RNA polymerase complex"/>
    <property type="evidence" value="ECO:0007669"/>
    <property type="project" value="UniProtKB-KW"/>
</dbReference>
<keyword evidence="3" id="KW-0240">DNA-directed RNA polymerase</keyword>